<evidence type="ECO:0000256" key="1">
    <source>
        <dbReference type="SAM" id="Coils"/>
    </source>
</evidence>
<dbReference type="EMBL" id="JAUCMV010000073">
    <property type="protein sequence ID" value="KAK0390185.1"/>
    <property type="molecule type" value="Genomic_DNA"/>
</dbReference>
<feature type="coiled-coil region" evidence="1">
    <location>
        <begin position="170"/>
        <end position="262"/>
    </location>
</feature>
<dbReference type="AlphaFoldDB" id="A0AA39LAQ5"/>
<evidence type="ECO:0000313" key="2">
    <source>
        <dbReference type="EMBL" id="KAK0390185.1"/>
    </source>
</evidence>
<gene>
    <name evidence="2" type="ORF">QR680_019444</name>
</gene>
<dbReference type="Proteomes" id="UP001175271">
    <property type="component" value="Unassembled WGS sequence"/>
</dbReference>
<evidence type="ECO:0000313" key="3">
    <source>
        <dbReference type="Proteomes" id="UP001175271"/>
    </source>
</evidence>
<keyword evidence="1" id="KW-0175">Coiled coil</keyword>
<keyword evidence="3" id="KW-1185">Reference proteome</keyword>
<proteinExistence type="predicted"/>
<accession>A0AA39LAQ5</accession>
<reference evidence="2" key="1">
    <citation type="submission" date="2023-06" db="EMBL/GenBank/DDBJ databases">
        <title>Genomic analysis of the entomopathogenic nematode Steinernema hermaphroditum.</title>
        <authorList>
            <person name="Schwarz E.M."/>
            <person name="Heppert J.K."/>
            <person name="Baniya A."/>
            <person name="Schwartz H.T."/>
            <person name="Tan C.-H."/>
            <person name="Antoshechkin I."/>
            <person name="Sternberg P.W."/>
            <person name="Goodrich-Blair H."/>
            <person name="Dillman A.R."/>
        </authorList>
    </citation>
    <scope>NUCLEOTIDE SEQUENCE</scope>
    <source>
        <strain evidence="2">PS9179</strain>
        <tissue evidence="2">Whole animal</tissue>
    </source>
</reference>
<organism evidence="2 3">
    <name type="scientific">Steinernema hermaphroditum</name>
    <dbReference type="NCBI Taxonomy" id="289476"/>
    <lineage>
        <taxon>Eukaryota</taxon>
        <taxon>Metazoa</taxon>
        <taxon>Ecdysozoa</taxon>
        <taxon>Nematoda</taxon>
        <taxon>Chromadorea</taxon>
        <taxon>Rhabditida</taxon>
        <taxon>Tylenchina</taxon>
        <taxon>Panagrolaimomorpha</taxon>
        <taxon>Strongyloidoidea</taxon>
        <taxon>Steinernematidae</taxon>
        <taxon>Steinernema</taxon>
    </lineage>
</organism>
<comment type="caution">
    <text evidence="2">The sequence shown here is derived from an EMBL/GenBank/DDBJ whole genome shotgun (WGS) entry which is preliminary data.</text>
</comment>
<protein>
    <submittedName>
        <fullName evidence="2">Uncharacterized protein</fullName>
    </submittedName>
</protein>
<sequence length="308" mass="34604">MGAVERAKAEIGTHLLVVVPPEWIKEGGDIHDPNNPNTLKAIAAAKAWAESWQGSGSVFAYRFDLDEKGTGVIDLFTAPVFEQGRRNGKTVKTISPSMAKRELVKQTGEKTSGAAFQTSWAEWAETHLDTRMERGNRKEETGREHVHAEIYAKVAETVKAELETEFEVKKVEENDRLERLKAAKEKQLQENYKARQKQLEADYQAKQEQLEKSYEAKQAEIESLLADQNNLEIKNNQLSKEIASKTNTISNLEKREAAVEANEAKKLTLFNKTKVIQDSAPCVAICFCCISSSAFGRHQFLHHGDLFV</sequence>
<name>A0AA39LAQ5_9BILA</name>